<gene>
    <name evidence="1" type="ORF">RhiirA1_478169</name>
</gene>
<accession>A0A2N0QSF6</accession>
<dbReference type="EMBL" id="LLXH01003643">
    <property type="protein sequence ID" value="PKC53997.1"/>
    <property type="molecule type" value="Genomic_DNA"/>
</dbReference>
<reference evidence="1 2" key="1">
    <citation type="submission" date="2017-10" db="EMBL/GenBank/DDBJ databases">
        <title>Extensive intraspecific genome diversity in a model arbuscular mycorrhizal fungus.</title>
        <authorList>
            <person name="Chen E.C.H."/>
            <person name="Morin E."/>
            <person name="Baudet D."/>
            <person name="Noel J."/>
            <person name="Ndikumana S."/>
            <person name="Charron P."/>
            <person name="St-Onge C."/>
            <person name="Giorgi J."/>
            <person name="Grigoriev I.V."/>
            <person name="Roux C."/>
            <person name="Martin F.M."/>
            <person name="Corradi N."/>
        </authorList>
    </citation>
    <scope>NUCLEOTIDE SEQUENCE [LARGE SCALE GENOMIC DNA]</scope>
    <source>
        <strain evidence="1 2">A1</strain>
    </source>
</reference>
<name>A0A2N0QSF6_9GLOM</name>
<proteinExistence type="predicted"/>
<protein>
    <submittedName>
        <fullName evidence="1">Uncharacterized protein</fullName>
    </submittedName>
</protein>
<evidence type="ECO:0000313" key="2">
    <source>
        <dbReference type="Proteomes" id="UP000232688"/>
    </source>
</evidence>
<dbReference type="VEuPathDB" id="FungiDB:RhiirA1_478169"/>
<sequence>MDNDLTDLNIEWIKALRKNISFSIIHNTYQPQKGKTFRLALNKETVLAELWDWARQISSLPFENRKSASLICHLRKDVQGIVRALKTDFPELRIKEYHGKSDPVEKAQDFSNVEESWIDVDLVAYTSTLKIGVSCINPKFERAFCLFNSYIETNTRTNQMLFRMRCIKDYVCHIEQRLSNIPITEKGLFQWLLNAKRECLSRELQNRGIFPDIDSIIRNKDVPTIRLWVAYMLEKFCFRRLFGWRMVDFLREAGMIISIIESDPKSNENSLSQIVKAKCSVVKTEEISDITNANILDRETAEFLENKPRKTLGEMRSLDRHHIVDCYGIPPESLTEDFISKYGNFNHMKWFRAYRQLRDAGTGNETAVEAITRKDYREDRLTTITRAEKHRICLELLKTCTPAKDIDDRSRYKADDVKTCLNSPESVSYLQNLVPKMAQVFDNSDTSRRAKKSGLKTEQAKLGLLNSALHVTYGLKFKAIDKNRRHYHLVDSFDSKDAPRFPLYQTGEEIYWENGEDTRYGYSKLPPDELIDNFTSSSKVDNAQITEDIQDLFDIC</sequence>
<dbReference type="Proteomes" id="UP000232688">
    <property type="component" value="Unassembled WGS sequence"/>
</dbReference>
<comment type="caution">
    <text evidence="1">The sequence shown here is derived from an EMBL/GenBank/DDBJ whole genome shotgun (WGS) entry which is preliminary data.</text>
</comment>
<evidence type="ECO:0000313" key="1">
    <source>
        <dbReference type="EMBL" id="PKC53997.1"/>
    </source>
</evidence>
<reference evidence="1 2" key="2">
    <citation type="submission" date="2017-10" db="EMBL/GenBank/DDBJ databases">
        <title>Genome analyses suggest a sexual origin of heterokaryosis in a supposedly ancient asexual fungus.</title>
        <authorList>
            <person name="Corradi N."/>
            <person name="Sedzielewska K."/>
            <person name="Noel J."/>
            <person name="Charron P."/>
            <person name="Farinelli L."/>
            <person name="Marton T."/>
            <person name="Kruger M."/>
            <person name="Pelin A."/>
            <person name="Brachmann A."/>
            <person name="Corradi N."/>
        </authorList>
    </citation>
    <scope>NUCLEOTIDE SEQUENCE [LARGE SCALE GENOMIC DNA]</scope>
    <source>
        <strain evidence="1 2">A1</strain>
    </source>
</reference>
<dbReference type="VEuPathDB" id="FungiDB:FUN_008615"/>
<dbReference type="AlphaFoldDB" id="A0A2N0QSF6"/>
<organism evidence="1 2">
    <name type="scientific">Rhizophagus irregularis</name>
    <dbReference type="NCBI Taxonomy" id="588596"/>
    <lineage>
        <taxon>Eukaryota</taxon>
        <taxon>Fungi</taxon>
        <taxon>Fungi incertae sedis</taxon>
        <taxon>Mucoromycota</taxon>
        <taxon>Glomeromycotina</taxon>
        <taxon>Glomeromycetes</taxon>
        <taxon>Glomerales</taxon>
        <taxon>Glomeraceae</taxon>
        <taxon>Rhizophagus</taxon>
    </lineage>
</organism>